<gene>
    <name evidence="3" type="ORF">M407DRAFT_34947</name>
</gene>
<feature type="domain" description="C2H2-type" evidence="2">
    <location>
        <begin position="136"/>
        <end position="159"/>
    </location>
</feature>
<evidence type="ECO:0000313" key="3">
    <source>
        <dbReference type="EMBL" id="KIO15476.1"/>
    </source>
</evidence>
<dbReference type="PROSITE" id="PS00028">
    <property type="entry name" value="ZINC_FINGER_C2H2_1"/>
    <property type="match status" value="1"/>
</dbReference>
<evidence type="ECO:0000313" key="4">
    <source>
        <dbReference type="Proteomes" id="UP000054248"/>
    </source>
</evidence>
<protein>
    <recommendedName>
        <fullName evidence="2">C2H2-type domain-containing protein</fullName>
    </recommendedName>
</protein>
<reference evidence="3 4" key="1">
    <citation type="submission" date="2014-04" db="EMBL/GenBank/DDBJ databases">
        <authorList>
            <consortium name="DOE Joint Genome Institute"/>
            <person name="Kuo A."/>
            <person name="Girlanda M."/>
            <person name="Perotto S."/>
            <person name="Kohler A."/>
            <person name="Nagy L.G."/>
            <person name="Floudas D."/>
            <person name="Copeland A."/>
            <person name="Barry K.W."/>
            <person name="Cichocki N."/>
            <person name="Veneault-Fourrey C."/>
            <person name="LaButti K."/>
            <person name="Lindquist E.A."/>
            <person name="Lipzen A."/>
            <person name="Lundell T."/>
            <person name="Morin E."/>
            <person name="Murat C."/>
            <person name="Sun H."/>
            <person name="Tunlid A."/>
            <person name="Henrissat B."/>
            <person name="Grigoriev I.V."/>
            <person name="Hibbett D.S."/>
            <person name="Martin F."/>
            <person name="Nordberg H.P."/>
            <person name="Cantor M.N."/>
            <person name="Hua S.X."/>
        </authorList>
    </citation>
    <scope>NUCLEOTIDE SEQUENCE [LARGE SCALE GENOMIC DNA]</scope>
    <source>
        <strain evidence="3 4">MUT 4182</strain>
    </source>
</reference>
<dbReference type="PANTHER" id="PTHR21354:SF0">
    <property type="entry name" value="ZINC FINGER PROTEIN 511"/>
    <property type="match status" value="1"/>
</dbReference>
<feature type="region of interest" description="Disordered" evidence="1">
    <location>
        <begin position="189"/>
        <end position="241"/>
    </location>
</feature>
<feature type="compositionally biased region" description="Low complexity" evidence="1">
    <location>
        <begin position="9"/>
        <end position="31"/>
    </location>
</feature>
<sequence length="363" mass="38533">MSSKRPRKSASSASDASKDSLSSSPPTQLSPKAARRGSLTATKSPTWAISCTLPPRCNPPNPATILASSKEFEKHYSLYHTHVCTAPEVKRHTTSAREGICAKVFPDARLLDLHLSECHDPLIEVRRDRGERTFSCFVSTCDHKFSSPKGRRLHLIDVHKYPKEYYFSVTAKGVGDILHRWGQGASLLRKEWKPRPGQSGSKEGEAAMDVEPHPSASPESSPSSSPTATRHGSIAPDLGVSSGTDVKASLASASVPAPSAADKELDKLTSNLSSLSLVPPSIRFGRGGKAGGFRGRGGHHGSGPSSKGSNAKSTEGEEGPSPTKALGDGKRPARGKPVAFGVTNRQLQQDVQSAAKEVEMAES</sequence>
<proteinExistence type="predicted"/>
<feature type="region of interest" description="Disordered" evidence="1">
    <location>
        <begin position="277"/>
        <end position="363"/>
    </location>
</feature>
<dbReference type="EMBL" id="KN824041">
    <property type="protein sequence ID" value="KIO15476.1"/>
    <property type="molecule type" value="Genomic_DNA"/>
</dbReference>
<dbReference type="PANTHER" id="PTHR21354">
    <property type="entry name" value="ZINC FINGER PROTEIN 511"/>
    <property type="match status" value="1"/>
</dbReference>
<dbReference type="Proteomes" id="UP000054248">
    <property type="component" value="Unassembled WGS sequence"/>
</dbReference>
<name>A0A0C3PZU1_9AGAM</name>
<keyword evidence="4" id="KW-1185">Reference proteome</keyword>
<dbReference type="InterPro" id="IPR039258">
    <property type="entry name" value="ZNF511"/>
</dbReference>
<evidence type="ECO:0000259" key="2">
    <source>
        <dbReference type="PROSITE" id="PS00028"/>
    </source>
</evidence>
<dbReference type="OrthoDB" id="18440at2759"/>
<dbReference type="InterPro" id="IPR013087">
    <property type="entry name" value="Znf_C2H2_type"/>
</dbReference>
<dbReference type="HOGENOM" id="CLU_055660_2_0_1"/>
<evidence type="ECO:0000256" key="1">
    <source>
        <dbReference type="SAM" id="MobiDB-lite"/>
    </source>
</evidence>
<accession>A0A0C3PZU1</accession>
<feature type="compositionally biased region" description="Polar residues" evidence="1">
    <location>
        <begin position="343"/>
        <end position="352"/>
    </location>
</feature>
<feature type="compositionally biased region" description="Low complexity" evidence="1">
    <location>
        <begin position="213"/>
        <end position="226"/>
    </location>
</feature>
<organism evidence="3 4">
    <name type="scientific">Tulasnella calospora MUT 4182</name>
    <dbReference type="NCBI Taxonomy" id="1051891"/>
    <lineage>
        <taxon>Eukaryota</taxon>
        <taxon>Fungi</taxon>
        <taxon>Dikarya</taxon>
        <taxon>Basidiomycota</taxon>
        <taxon>Agaricomycotina</taxon>
        <taxon>Agaricomycetes</taxon>
        <taxon>Cantharellales</taxon>
        <taxon>Tulasnellaceae</taxon>
        <taxon>Tulasnella</taxon>
    </lineage>
</organism>
<reference evidence="4" key="2">
    <citation type="submission" date="2015-01" db="EMBL/GenBank/DDBJ databases">
        <title>Evolutionary Origins and Diversification of the Mycorrhizal Mutualists.</title>
        <authorList>
            <consortium name="DOE Joint Genome Institute"/>
            <consortium name="Mycorrhizal Genomics Consortium"/>
            <person name="Kohler A."/>
            <person name="Kuo A."/>
            <person name="Nagy L.G."/>
            <person name="Floudas D."/>
            <person name="Copeland A."/>
            <person name="Barry K.W."/>
            <person name="Cichocki N."/>
            <person name="Veneault-Fourrey C."/>
            <person name="LaButti K."/>
            <person name="Lindquist E.A."/>
            <person name="Lipzen A."/>
            <person name="Lundell T."/>
            <person name="Morin E."/>
            <person name="Murat C."/>
            <person name="Riley R."/>
            <person name="Ohm R."/>
            <person name="Sun H."/>
            <person name="Tunlid A."/>
            <person name="Henrissat B."/>
            <person name="Grigoriev I.V."/>
            <person name="Hibbett D.S."/>
            <person name="Martin F."/>
        </authorList>
    </citation>
    <scope>NUCLEOTIDE SEQUENCE [LARGE SCALE GENOMIC DNA]</scope>
    <source>
        <strain evidence="4">MUT 4182</strain>
    </source>
</reference>
<dbReference type="AlphaFoldDB" id="A0A0C3PZU1"/>
<feature type="compositionally biased region" description="Gly residues" evidence="1">
    <location>
        <begin position="285"/>
        <end position="295"/>
    </location>
</feature>
<feature type="region of interest" description="Disordered" evidence="1">
    <location>
        <begin position="1"/>
        <end position="41"/>
    </location>
</feature>